<dbReference type="AlphaFoldDB" id="A0A255EB97"/>
<evidence type="ECO:0000313" key="2">
    <source>
        <dbReference type="EMBL" id="OYN86682.1"/>
    </source>
</evidence>
<evidence type="ECO:0008006" key="4">
    <source>
        <dbReference type="Google" id="ProtNLM"/>
    </source>
</evidence>
<gene>
    <name evidence="2" type="ORF">CGZ92_09150</name>
</gene>
<dbReference type="Pfam" id="PF07077">
    <property type="entry name" value="DUF1345"/>
    <property type="match status" value="1"/>
</dbReference>
<sequence>MPIYSFVDVDGQGFIEAFRRAMLTYLYAFPVYYAAYGLMVFLPLRRLDAHDLTLVAALDSGEVPSWRRWSSSGGQWGGTVATLAIVLVLYVAATPNLRTDPLVLGVTAIHLASGWFCMLMSYALTYTRQHLIEGGVRFPDEEGASPTARVFSDYIYLSQQIQTTFGASDVAITSTAFRRTVNLHNLLSFAFNTIIVSLMVSLLLINASA</sequence>
<comment type="caution">
    <text evidence="2">The sequence shown here is derived from an EMBL/GenBank/DDBJ whole genome shotgun (WGS) entry which is preliminary data.</text>
</comment>
<evidence type="ECO:0000256" key="1">
    <source>
        <dbReference type="SAM" id="Phobius"/>
    </source>
</evidence>
<feature type="transmembrane region" description="Helical" evidence="1">
    <location>
        <begin position="186"/>
        <end position="205"/>
    </location>
</feature>
<feature type="transmembrane region" description="Helical" evidence="1">
    <location>
        <begin position="74"/>
        <end position="93"/>
    </location>
</feature>
<evidence type="ECO:0000313" key="3">
    <source>
        <dbReference type="Proteomes" id="UP000216533"/>
    </source>
</evidence>
<proteinExistence type="predicted"/>
<keyword evidence="1" id="KW-0812">Transmembrane</keyword>
<keyword evidence="1" id="KW-1133">Transmembrane helix</keyword>
<protein>
    <recommendedName>
        <fullName evidence="4">DUF1345 domain-containing protein</fullName>
    </recommendedName>
</protein>
<feature type="transmembrane region" description="Helical" evidence="1">
    <location>
        <begin position="102"/>
        <end position="124"/>
    </location>
</feature>
<dbReference type="EMBL" id="NMVI01000018">
    <property type="protein sequence ID" value="OYN86682.1"/>
    <property type="molecule type" value="Genomic_DNA"/>
</dbReference>
<dbReference type="InterPro" id="IPR009781">
    <property type="entry name" value="DUF1345"/>
</dbReference>
<accession>A0A255EB97</accession>
<reference evidence="2 3" key="1">
    <citation type="submission" date="2017-07" db="EMBL/GenBank/DDBJ databases">
        <title>Draft whole genome sequences of clinical Proprionibacteriaceae strains.</title>
        <authorList>
            <person name="Bernier A.-M."/>
            <person name="Bernard K."/>
            <person name="Domingo M.-C."/>
        </authorList>
    </citation>
    <scope>NUCLEOTIDE SEQUENCE [LARGE SCALE GENOMIC DNA]</scope>
    <source>
        <strain evidence="2 3">NML 160184</strain>
    </source>
</reference>
<name>A0A255EB97_9ACTN</name>
<dbReference type="Proteomes" id="UP000216533">
    <property type="component" value="Unassembled WGS sequence"/>
</dbReference>
<feature type="transmembrane region" description="Helical" evidence="1">
    <location>
        <begin position="25"/>
        <end position="44"/>
    </location>
</feature>
<organism evidence="2 3">
    <name type="scientific">Parenemella sanctibonifatiensis</name>
    <dbReference type="NCBI Taxonomy" id="2016505"/>
    <lineage>
        <taxon>Bacteria</taxon>
        <taxon>Bacillati</taxon>
        <taxon>Actinomycetota</taxon>
        <taxon>Actinomycetes</taxon>
        <taxon>Propionibacteriales</taxon>
        <taxon>Propionibacteriaceae</taxon>
        <taxon>Parenemella</taxon>
    </lineage>
</organism>
<keyword evidence="1" id="KW-0472">Membrane</keyword>